<keyword evidence="2" id="KW-1185">Reference proteome</keyword>
<dbReference type="RefSeq" id="WP_146790510.1">
    <property type="nucleotide sequence ID" value="NZ_BAABIO010000003.1"/>
</dbReference>
<dbReference type="KEGG" id="fgg:FSB75_18485"/>
<evidence type="ECO:0000313" key="1">
    <source>
        <dbReference type="EMBL" id="QEC57806.1"/>
    </source>
</evidence>
<accession>A0A5B8UMX4</accession>
<dbReference type="AlphaFoldDB" id="A0A5B8UMX4"/>
<evidence type="ECO:0000313" key="2">
    <source>
        <dbReference type="Proteomes" id="UP000321204"/>
    </source>
</evidence>
<dbReference type="Proteomes" id="UP000321204">
    <property type="component" value="Chromosome"/>
</dbReference>
<gene>
    <name evidence="1" type="ORF">FSB75_18485</name>
</gene>
<organism evidence="1 2">
    <name type="scientific">Flavisolibacter ginsenosidimutans</name>
    <dbReference type="NCBI Taxonomy" id="661481"/>
    <lineage>
        <taxon>Bacteria</taxon>
        <taxon>Pseudomonadati</taxon>
        <taxon>Bacteroidota</taxon>
        <taxon>Chitinophagia</taxon>
        <taxon>Chitinophagales</taxon>
        <taxon>Chitinophagaceae</taxon>
        <taxon>Flavisolibacter</taxon>
    </lineage>
</organism>
<protein>
    <submittedName>
        <fullName evidence="1">Uncharacterized protein</fullName>
    </submittedName>
</protein>
<sequence>MKHKPGVAFQLRHGIERESNMFICSAIIYFDETPKGYDLLKEGEVFLLKPPEDGEDIAPLIRVRPQAGGWTVDGAQNDDVKEQVLKLIGLQSLISLPDTFSASP</sequence>
<reference evidence="1 2" key="1">
    <citation type="journal article" date="2015" name="Int. J. Syst. Evol. Microbiol.">
        <title>Flavisolibacter ginsenosidimutans sp. nov., with ginsenoside-converting activity isolated from soil used for cultivating ginseng.</title>
        <authorList>
            <person name="Zhao Y."/>
            <person name="Liu Q."/>
            <person name="Kang M.S."/>
            <person name="Jin F."/>
            <person name="Yu H."/>
            <person name="Im W.T."/>
        </authorList>
    </citation>
    <scope>NUCLEOTIDE SEQUENCE [LARGE SCALE GENOMIC DNA]</scope>
    <source>
        <strain evidence="1 2">Gsoil 636</strain>
    </source>
</reference>
<dbReference type="EMBL" id="CP042433">
    <property type="protein sequence ID" value="QEC57806.1"/>
    <property type="molecule type" value="Genomic_DNA"/>
</dbReference>
<name>A0A5B8UMX4_9BACT</name>
<proteinExistence type="predicted"/>